<comment type="similarity">
    <text evidence="2">Belongs to the DoxX family.</text>
</comment>
<reference evidence="8" key="2">
    <citation type="submission" date="2024-05" db="EMBL/GenBank/DDBJ databases">
        <title>Rhodohalobacter halophilus gen. nov., sp. nov., a moderately halophilic member of the family Balneolaceae.</title>
        <authorList>
            <person name="Xia J."/>
        </authorList>
    </citation>
    <scope>NUCLEOTIDE SEQUENCE</scope>
    <source>
        <strain evidence="8">WB101</strain>
    </source>
</reference>
<protein>
    <submittedName>
        <fullName evidence="8">DoxX family protein</fullName>
    </submittedName>
</protein>
<keyword evidence="9" id="KW-1185">Reference proteome</keyword>
<feature type="transmembrane region" description="Helical" evidence="7">
    <location>
        <begin position="12"/>
        <end position="33"/>
    </location>
</feature>
<comment type="subcellular location">
    <subcellularLocation>
        <location evidence="1">Cell membrane</location>
        <topology evidence="1">Multi-pass membrane protein</topology>
    </subcellularLocation>
</comment>
<dbReference type="RefSeq" id="WP_237854784.1">
    <property type="nucleotide sequence ID" value="NZ_JAKLWS010000016.1"/>
</dbReference>
<evidence type="ECO:0000256" key="1">
    <source>
        <dbReference type="ARBA" id="ARBA00004651"/>
    </source>
</evidence>
<evidence type="ECO:0000256" key="2">
    <source>
        <dbReference type="ARBA" id="ARBA00006679"/>
    </source>
</evidence>
<keyword evidence="5 7" id="KW-1133">Transmembrane helix</keyword>
<keyword evidence="6 7" id="KW-0472">Membrane</keyword>
<dbReference type="Pfam" id="PF07681">
    <property type="entry name" value="DoxX"/>
    <property type="match status" value="1"/>
</dbReference>
<accession>A0ABS9KEY8</accession>
<organism evidence="8 9">
    <name type="scientific">Rhodohalobacter sulfatireducens</name>
    <dbReference type="NCBI Taxonomy" id="2911366"/>
    <lineage>
        <taxon>Bacteria</taxon>
        <taxon>Pseudomonadati</taxon>
        <taxon>Balneolota</taxon>
        <taxon>Balneolia</taxon>
        <taxon>Balneolales</taxon>
        <taxon>Balneolaceae</taxon>
        <taxon>Rhodohalobacter</taxon>
    </lineage>
</organism>
<evidence type="ECO:0000256" key="6">
    <source>
        <dbReference type="ARBA" id="ARBA00023136"/>
    </source>
</evidence>
<proteinExistence type="inferred from homology"/>
<dbReference type="EMBL" id="JAKLWS010000016">
    <property type="protein sequence ID" value="MCG2589423.1"/>
    <property type="molecule type" value="Genomic_DNA"/>
</dbReference>
<dbReference type="Proteomes" id="UP001165366">
    <property type="component" value="Unassembled WGS sequence"/>
</dbReference>
<sequence length="142" mass="15563">MFKKLNSTRLNEIVSPDVAILLLRIGAACLVMTHGIPKLMRILDGNFGFSDPIGFGPTVSLFLVAFAEGICAIFVLLGLWTRVALIPLIINFIVVVFVAHANDPFGDKELGLFFLITFVTLFLTGAGKYSLDGGLSKRNRRY</sequence>
<gene>
    <name evidence="8" type="ORF">L6773_12665</name>
</gene>
<evidence type="ECO:0000256" key="4">
    <source>
        <dbReference type="ARBA" id="ARBA00022692"/>
    </source>
</evidence>
<dbReference type="InterPro" id="IPR051907">
    <property type="entry name" value="DoxX-like_oxidoreductase"/>
</dbReference>
<dbReference type="PANTHER" id="PTHR33452">
    <property type="entry name" value="OXIDOREDUCTASE CATD-RELATED"/>
    <property type="match status" value="1"/>
</dbReference>
<reference evidence="8" key="1">
    <citation type="submission" date="2022-01" db="EMBL/GenBank/DDBJ databases">
        <authorList>
            <person name="Wang Y."/>
        </authorList>
    </citation>
    <scope>NUCLEOTIDE SEQUENCE</scope>
    <source>
        <strain evidence="8">WB101</strain>
    </source>
</reference>
<keyword evidence="4 7" id="KW-0812">Transmembrane</keyword>
<keyword evidence="3" id="KW-1003">Cell membrane</keyword>
<dbReference type="PANTHER" id="PTHR33452:SF1">
    <property type="entry name" value="INNER MEMBRANE PROTEIN YPHA-RELATED"/>
    <property type="match status" value="1"/>
</dbReference>
<feature type="transmembrane region" description="Helical" evidence="7">
    <location>
        <begin position="112"/>
        <end position="131"/>
    </location>
</feature>
<evidence type="ECO:0000256" key="7">
    <source>
        <dbReference type="SAM" id="Phobius"/>
    </source>
</evidence>
<evidence type="ECO:0000256" key="5">
    <source>
        <dbReference type="ARBA" id="ARBA00022989"/>
    </source>
</evidence>
<evidence type="ECO:0000313" key="8">
    <source>
        <dbReference type="EMBL" id="MCG2589423.1"/>
    </source>
</evidence>
<evidence type="ECO:0000313" key="9">
    <source>
        <dbReference type="Proteomes" id="UP001165366"/>
    </source>
</evidence>
<name>A0ABS9KEY8_9BACT</name>
<comment type="caution">
    <text evidence="8">The sequence shown here is derived from an EMBL/GenBank/DDBJ whole genome shotgun (WGS) entry which is preliminary data.</text>
</comment>
<feature type="transmembrane region" description="Helical" evidence="7">
    <location>
        <begin position="53"/>
        <end position="76"/>
    </location>
</feature>
<evidence type="ECO:0000256" key="3">
    <source>
        <dbReference type="ARBA" id="ARBA00022475"/>
    </source>
</evidence>
<dbReference type="InterPro" id="IPR032808">
    <property type="entry name" value="DoxX"/>
</dbReference>
<feature type="transmembrane region" description="Helical" evidence="7">
    <location>
        <begin position="83"/>
        <end position="100"/>
    </location>
</feature>